<feature type="region of interest" description="Disordered" evidence="1">
    <location>
        <begin position="1"/>
        <end position="51"/>
    </location>
</feature>
<dbReference type="RefSeq" id="XP_005710081.1">
    <property type="nucleotide sequence ID" value="XM_005710024.1"/>
</dbReference>
<feature type="compositionally biased region" description="Pro residues" evidence="1">
    <location>
        <begin position="1"/>
        <end position="15"/>
    </location>
</feature>
<sequence length="143" mass="15584">MGCFSPPPPPPPSPCNPSHLIASLPSPSPSLSLPPHTHSHRRPTGDNTPPLSFVTLAVIGNAPVRFSPPCLKWTLPTQFPVSIPRLPKRRRPQQPHPPLPPKPTPRPDPCMTYSPSSVAPSTQCLTWPLVSPLNQLKRLPPLR</sequence>
<dbReference type="KEGG" id="ccp:CHC_T00000392001"/>
<evidence type="ECO:0000313" key="3">
    <source>
        <dbReference type="Proteomes" id="UP000012073"/>
    </source>
</evidence>
<dbReference type="AlphaFoldDB" id="R7QMP5"/>
<organism evidence="2 3">
    <name type="scientific">Chondrus crispus</name>
    <name type="common">Carrageen Irish moss</name>
    <name type="synonym">Polymorpha crispa</name>
    <dbReference type="NCBI Taxonomy" id="2769"/>
    <lineage>
        <taxon>Eukaryota</taxon>
        <taxon>Rhodophyta</taxon>
        <taxon>Florideophyceae</taxon>
        <taxon>Rhodymeniophycidae</taxon>
        <taxon>Gigartinales</taxon>
        <taxon>Gigartinaceae</taxon>
        <taxon>Chondrus</taxon>
    </lineage>
</organism>
<accession>R7QMP5</accession>
<proteinExistence type="predicted"/>
<reference evidence="3" key="1">
    <citation type="journal article" date="2013" name="Proc. Natl. Acad. Sci. U.S.A.">
        <title>Genome structure and metabolic features in the red seaweed Chondrus crispus shed light on evolution of the Archaeplastida.</title>
        <authorList>
            <person name="Collen J."/>
            <person name="Porcel B."/>
            <person name="Carre W."/>
            <person name="Ball S.G."/>
            <person name="Chaparro C."/>
            <person name="Tonon T."/>
            <person name="Barbeyron T."/>
            <person name="Michel G."/>
            <person name="Noel B."/>
            <person name="Valentin K."/>
            <person name="Elias M."/>
            <person name="Artiguenave F."/>
            <person name="Arun A."/>
            <person name="Aury J.M."/>
            <person name="Barbosa-Neto J.F."/>
            <person name="Bothwell J.H."/>
            <person name="Bouget F.Y."/>
            <person name="Brillet L."/>
            <person name="Cabello-Hurtado F."/>
            <person name="Capella-Gutierrez S."/>
            <person name="Charrier B."/>
            <person name="Cladiere L."/>
            <person name="Cock J.M."/>
            <person name="Coelho S.M."/>
            <person name="Colleoni C."/>
            <person name="Czjzek M."/>
            <person name="Da Silva C."/>
            <person name="Delage L."/>
            <person name="Denoeud F."/>
            <person name="Deschamps P."/>
            <person name="Dittami S.M."/>
            <person name="Gabaldon T."/>
            <person name="Gachon C.M."/>
            <person name="Groisillier A."/>
            <person name="Herve C."/>
            <person name="Jabbari K."/>
            <person name="Katinka M."/>
            <person name="Kloareg B."/>
            <person name="Kowalczyk N."/>
            <person name="Labadie K."/>
            <person name="Leblanc C."/>
            <person name="Lopez P.J."/>
            <person name="McLachlan D.H."/>
            <person name="Meslet-Cladiere L."/>
            <person name="Moustafa A."/>
            <person name="Nehr Z."/>
            <person name="Nyvall Collen P."/>
            <person name="Panaud O."/>
            <person name="Partensky F."/>
            <person name="Poulain J."/>
            <person name="Rensing S.A."/>
            <person name="Rousvoal S."/>
            <person name="Samson G."/>
            <person name="Symeonidi A."/>
            <person name="Weissenbach J."/>
            <person name="Zambounis A."/>
            <person name="Wincker P."/>
            <person name="Boyen C."/>
        </authorList>
    </citation>
    <scope>NUCLEOTIDE SEQUENCE [LARGE SCALE GENOMIC DNA]</scope>
    <source>
        <strain evidence="3">cv. Stackhouse</strain>
    </source>
</reference>
<dbReference type="EMBL" id="HG002073">
    <property type="protein sequence ID" value="CDF39787.1"/>
    <property type="molecule type" value="Genomic_DNA"/>
</dbReference>
<name>R7QMP5_CHOCR</name>
<evidence type="ECO:0000256" key="1">
    <source>
        <dbReference type="SAM" id="MobiDB-lite"/>
    </source>
</evidence>
<evidence type="ECO:0000313" key="2">
    <source>
        <dbReference type="EMBL" id="CDF39787.1"/>
    </source>
</evidence>
<dbReference type="Gramene" id="CDF39787">
    <property type="protein sequence ID" value="CDF39787"/>
    <property type="gene ID" value="CHC_T00000392001"/>
</dbReference>
<feature type="compositionally biased region" description="Low complexity" evidence="1">
    <location>
        <begin position="16"/>
        <end position="36"/>
    </location>
</feature>
<dbReference type="Proteomes" id="UP000012073">
    <property type="component" value="Unassembled WGS sequence"/>
</dbReference>
<protein>
    <submittedName>
        <fullName evidence="2">Uncharacterized protein</fullName>
    </submittedName>
</protein>
<dbReference type="GeneID" id="17317797"/>
<feature type="compositionally biased region" description="Pro residues" evidence="1">
    <location>
        <begin position="94"/>
        <end position="108"/>
    </location>
</feature>
<gene>
    <name evidence="2" type="ORF">CHC_T00000392001</name>
</gene>
<keyword evidence="3" id="KW-1185">Reference proteome</keyword>
<feature type="region of interest" description="Disordered" evidence="1">
    <location>
        <begin position="84"/>
        <end position="120"/>
    </location>
</feature>